<proteinExistence type="predicted"/>
<gene>
    <name evidence="1" type="ORF">Patl1_27622</name>
</gene>
<organism evidence="1 2">
    <name type="scientific">Pistacia atlantica</name>
    <dbReference type="NCBI Taxonomy" id="434234"/>
    <lineage>
        <taxon>Eukaryota</taxon>
        <taxon>Viridiplantae</taxon>
        <taxon>Streptophyta</taxon>
        <taxon>Embryophyta</taxon>
        <taxon>Tracheophyta</taxon>
        <taxon>Spermatophyta</taxon>
        <taxon>Magnoliopsida</taxon>
        <taxon>eudicotyledons</taxon>
        <taxon>Gunneridae</taxon>
        <taxon>Pentapetalae</taxon>
        <taxon>rosids</taxon>
        <taxon>malvids</taxon>
        <taxon>Sapindales</taxon>
        <taxon>Anacardiaceae</taxon>
        <taxon>Pistacia</taxon>
    </lineage>
</organism>
<name>A0ACC1BGT3_9ROSI</name>
<dbReference type="Proteomes" id="UP001164250">
    <property type="component" value="Chromosome 5"/>
</dbReference>
<protein>
    <submittedName>
        <fullName evidence="1">Uncharacterized protein</fullName>
    </submittedName>
</protein>
<keyword evidence="2" id="KW-1185">Reference proteome</keyword>
<evidence type="ECO:0000313" key="2">
    <source>
        <dbReference type="Proteomes" id="UP001164250"/>
    </source>
</evidence>
<evidence type="ECO:0000313" key="1">
    <source>
        <dbReference type="EMBL" id="KAJ0098189.1"/>
    </source>
</evidence>
<dbReference type="EMBL" id="CM047901">
    <property type="protein sequence ID" value="KAJ0098189.1"/>
    <property type="molecule type" value="Genomic_DNA"/>
</dbReference>
<sequence length="613" mass="68239">MSKYKATIILKSRIAGKSFVNSVIGFGFRFISFFCCEKNEGSSSVAAVETVNGDHISDSEATKTDSMLGKTSFPGKQENGSLEAGKKTVDHEPREDFSSSNQVFKMKNGSTDEPGELLQNKQKISDERPAEKTGEHPSGNKVGSHQPVCKDLSTEDVTRKNNEAGEYEESKPPNVACSSFEHLSEEQRKEGPEQEIKNKSQTPIIGGAEQAGQIIEKQKHALNQAGVNEDIRHAGSSSSETAKSSVGEEAACETSLNKEDKHTDPRRPERFKSTVVKELSIRVSFGEDDANTDTSSSKMSKKIAEEKVVKQVRSVKEDKCTDTTPPKSSKSSAEEKVFKQRSFKEDDKFTETSPAKTGKRSTEQKVAEKESFKKEDKFTETIHPKTTKSSIGQTLERQGNFNKDDKNSNKNDWQTVVKPASFSKDDRKSDASPPTTIKSSDGEKLVGQESFKKEDEYRKTNHSSKTTKSEQEQKGFGKQESNNEKQVNTRLSSSMVTDFSSLGQGRQLLSKEQEKGVVKQEGINKDDENPGISYTDRTKSSIRQASKERQKEIHKQDKSYESHGRNTKPDHSENATSGSKQQVNMPLSNQQKGFQQQEDFDEKEKFGFSDSFV</sequence>
<reference evidence="2" key="1">
    <citation type="journal article" date="2023" name="G3 (Bethesda)">
        <title>Genome assembly and association tests identify interacting loci associated with vigor, precocity, and sex in interspecific pistachio rootstocks.</title>
        <authorList>
            <person name="Palmer W."/>
            <person name="Jacygrad E."/>
            <person name="Sagayaradj S."/>
            <person name="Cavanaugh K."/>
            <person name="Han R."/>
            <person name="Bertier L."/>
            <person name="Beede B."/>
            <person name="Kafkas S."/>
            <person name="Golino D."/>
            <person name="Preece J."/>
            <person name="Michelmore R."/>
        </authorList>
    </citation>
    <scope>NUCLEOTIDE SEQUENCE [LARGE SCALE GENOMIC DNA]</scope>
</reference>
<accession>A0ACC1BGT3</accession>
<comment type="caution">
    <text evidence="1">The sequence shown here is derived from an EMBL/GenBank/DDBJ whole genome shotgun (WGS) entry which is preliminary data.</text>
</comment>